<reference evidence="1" key="2">
    <citation type="submission" date="2018-05" db="EMBL/GenBank/DDBJ databases">
        <title>OpunRS2 (Oryza punctata Reference Sequence Version 2).</title>
        <authorList>
            <person name="Zhang J."/>
            <person name="Kudrna D."/>
            <person name="Lee S."/>
            <person name="Talag J."/>
            <person name="Welchert J."/>
            <person name="Wing R.A."/>
        </authorList>
    </citation>
    <scope>NUCLEOTIDE SEQUENCE [LARGE SCALE GENOMIC DNA]</scope>
</reference>
<dbReference type="EnsemblPlants" id="OPUNC01G39600.1">
    <property type="protein sequence ID" value="OPUNC01G39600.1"/>
    <property type="gene ID" value="OPUNC01G39600"/>
</dbReference>
<evidence type="ECO:0000313" key="2">
    <source>
        <dbReference type="Proteomes" id="UP000026962"/>
    </source>
</evidence>
<proteinExistence type="predicted"/>
<name>A0A0E0JSD3_ORYPU</name>
<organism evidence="1">
    <name type="scientific">Oryza punctata</name>
    <name type="common">Red rice</name>
    <dbReference type="NCBI Taxonomy" id="4537"/>
    <lineage>
        <taxon>Eukaryota</taxon>
        <taxon>Viridiplantae</taxon>
        <taxon>Streptophyta</taxon>
        <taxon>Embryophyta</taxon>
        <taxon>Tracheophyta</taxon>
        <taxon>Spermatophyta</taxon>
        <taxon>Magnoliopsida</taxon>
        <taxon>Liliopsida</taxon>
        <taxon>Poales</taxon>
        <taxon>Poaceae</taxon>
        <taxon>BOP clade</taxon>
        <taxon>Oryzoideae</taxon>
        <taxon>Oryzeae</taxon>
        <taxon>Oryzinae</taxon>
        <taxon>Oryza</taxon>
    </lineage>
</organism>
<reference evidence="1" key="1">
    <citation type="submission" date="2015-04" db="UniProtKB">
        <authorList>
            <consortium name="EnsemblPlants"/>
        </authorList>
    </citation>
    <scope>IDENTIFICATION</scope>
</reference>
<dbReference type="AlphaFoldDB" id="A0A0E0JSD3"/>
<accession>A0A0E0JSD3</accession>
<dbReference type="Proteomes" id="UP000026962">
    <property type="component" value="Chromosome 1"/>
</dbReference>
<dbReference type="HOGENOM" id="CLU_2088725_0_0_1"/>
<evidence type="ECO:0000313" key="1">
    <source>
        <dbReference type="EnsemblPlants" id="OPUNC01G39600.1"/>
    </source>
</evidence>
<dbReference type="Gramene" id="OPUNC01G39600.1">
    <property type="protein sequence ID" value="OPUNC01G39600.1"/>
    <property type="gene ID" value="OPUNC01G39600"/>
</dbReference>
<sequence>MATGREILENRIEMPPVSPRVHVLRSRASLPHATTAIHAAHIARARGRRNAVSLPSRDAASGARSRARALGLGAGRAGGSIGWIPDTADDINSDMQLWEQFIHGRRARSRLTGAYTA</sequence>
<protein>
    <submittedName>
        <fullName evidence="1">Uncharacterized protein</fullName>
    </submittedName>
</protein>
<keyword evidence="2" id="KW-1185">Reference proteome</keyword>